<evidence type="ECO:0000259" key="2">
    <source>
        <dbReference type="Pfam" id="PF04782"/>
    </source>
</evidence>
<organism evidence="4 5">
    <name type="scientific">Lolium multiflorum</name>
    <name type="common">Italian ryegrass</name>
    <name type="synonym">Lolium perenne subsp. multiflorum</name>
    <dbReference type="NCBI Taxonomy" id="4521"/>
    <lineage>
        <taxon>Eukaryota</taxon>
        <taxon>Viridiplantae</taxon>
        <taxon>Streptophyta</taxon>
        <taxon>Embryophyta</taxon>
        <taxon>Tracheophyta</taxon>
        <taxon>Spermatophyta</taxon>
        <taxon>Magnoliopsida</taxon>
        <taxon>Liliopsida</taxon>
        <taxon>Poales</taxon>
        <taxon>Poaceae</taxon>
        <taxon>BOP clade</taxon>
        <taxon>Pooideae</taxon>
        <taxon>Poodae</taxon>
        <taxon>Poeae</taxon>
        <taxon>Poeae Chloroplast Group 2 (Poeae type)</taxon>
        <taxon>Loliodinae</taxon>
        <taxon>Loliinae</taxon>
        <taxon>Lolium</taxon>
    </lineage>
</organism>
<evidence type="ECO:0000313" key="5">
    <source>
        <dbReference type="Proteomes" id="UP001231189"/>
    </source>
</evidence>
<dbReference type="AlphaFoldDB" id="A0AAD8TKP7"/>
<sequence length="788" mass="87162">MGCKGSKLDSQEAVALCRGRADLIAAAARHRYALADAHAALAGSYHSLAAPLHLLLQLQQAEGPPPRLKLPSDRKGGRAARGARPPSVPDRHYPASSHVRCESCSSGSESPSSPPESPTRRFLLPEQQRHPLPQPDYFPYAPDPAFAYAPPANPAFAYPPPANPAFAAYPPPQSTLQFYYARSRPPPASVAVAQRAPVSARARYGAYDAATGGNAQPQYYPYGGVPATPPPPPQQQQRAPVAQAPPPPPRESSWDFLNVFQNYDDSYENNYYYNPAAAAAAAYTPSRSSREVREEEGIPELEEDDEEVVVVKEMASEYSTVGTTRPNRHGSVGAVNAFAELDKPRKNARQRPPAHRNVGAPVPEPPAQRGFDSVVDPAGAIKTQLVRVAEAARELAPLLEVGRPSYQGRSSVYHAASSRVMSAISVPHLGCRDVDTLGMGVAEEPKVVGSWSLSLTLEKLYFWESKLYGEVKAEEKMRLLLAKNSKRLKLLDQRGAEAQKIDATRNLLRKLSTKIKIAVRVIAKVSRKINKVRDEELGPQVNTLIQGFEKMWQDKLQSYQIQFQVMSEAKNLASVISGGNSRHLAMELELELIKWIINFSSWVCAHRNFAKALNGWLALCLSYEPGTAPTYSPGKIGAPLIFVICNRWSQAMDQISEKDVVNAMQALVSSVRHLWEPQNLDPSERIVAVREREKWTKMLERKALEMNKEADELNRKLALVPGQQSFQRRPTIQTYEAHRIEASSVHTNLRLVVQALENFAADSLQAFQEILREADEATRPSRENSRVR</sequence>
<evidence type="ECO:0000259" key="3">
    <source>
        <dbReference type="Pfam" id="PF04783"/>
    </source>
</evidence>
<dbReference type="Pfam" id="PF04783">
    <property type="entry name" value="DUF630"/>
    <property type="match status" value="1"/>
</dbReference>
<feature type="domain" description="DUF630" evidence="3">
    <location>
        <begin position="1"/>
        <end position="53"/>
    </location>
</feature>
<dbReference type="PANTHER" id="PTHR21450">
    <property type="entry name" value="PROTEIN ALTERED PHOSPHATE STARVATION RESPONSE 1"/>
    <property type="match status" value="1"/>
</dbReference>
<keyword evidence="5" id="KW-1185">Reference proteome</keyword>
<dbReference type="EMBL" id="JAUUTY010000002">
    <property type="protein sequence ID" value="KAK1684744.1"/>
    <property type="molecule type" value="Genomic_DNA"/>
</dbReference>
<feature type="region of interest" description="Disordered" evidence="1">
    <location>
        <begin position="62"/>
        <end position="121"/>
    </location>
</feature>
<name>A0AAD8TKP7_LOLMU</name>
<gene>
    <name evidence="4" type="ORF">QYE76_045592</name>
</gene>
<protein>
    <recommendedName>
        <fullName evidence="6">BZIP transcription factor</fullName>
    </recommendedName>
</protein>
<feature type="region of interest" description="Disordered" evidence="1">
    <location>
        <begin position="218"/>
        <end position="252"/>
    </location>
</feature>
<evidence type="ECO:0000256" key="1">
    <source>
        <dbReference type="SAM" id="MobiDB-lite"/>
    </source>
</evidence>
<dbReference type="Pfam" id="PF04782">
    <property type="entry name" value="DUF632"/>
    <property type="match status" value="1"/>
</dbReference>
<evidence type="ECO:0008006" key="6">
    <source>
        <dbReference type="Google" id="ProtNLM"/>
    </source>
</evidence>
<proteinExistence type="predicted"/>
<accession>A0AAD8TKP7</accession>
<dbReference type="Proteomes" id="UP001231189">
    <property type="component" value="Unassembled WGS sequence"/>
</dbReference>
<comment type="caution">
    <text evidence="4">The sequence shown here is derived from an EMBL/GenBank/DDBJ whole genome shotgun (WGS) entry which is preliminary data.</text>
</comment>
<feature type="domain" description="DUF632" evidence="2">
    <location>
        <begin position="380"/>
        <end position="673"/>
    </location>
</feature>
<reference evidence="4" key="1">
    <citation type="submission" date="2023-07" db="EMBL/GenBank/DDBJ databases">
        <title>A chromosome-level genome assembly of Lolium multiflorum.</title>
        <authorList>
            <person name="Chen Y."/>
            <person name="Copetti D."/>
            <person name="Kolliker R."/>
            <person name="Studer B."/>
        </authorList>
    </citation>
    <scope>NUCLEOTIDE SEQUENCE</scope>
    <source>
        <strain evidence="4">02402/16</strain>
        <tissue evidence="4">Leaf</tissue>
    </source>
</reference>
<feature type="region of interest" description="Disordered" evidence="1">
    <location>
        <begin position="345"/>
        <end position="367"/>
    </location>
</feature>
<dbReference type="PANTHER" id="PTHR21450:SF38">
    <property type="entry name" value="OS04G0562800 PROTEIN"/>
    <property type="match status" value="1"/>
</dbReference>
<feature type="compositionally biased region" description="Low complexity" evidence="1">
    <location>
        <begin position="102"/>
        <end position="111"/>
    </location>
</feature>
<dbReference type="InterPro" id="IPR006867">
    <property type="entry name" value="DUF632"/>
</dbReference>
<evidence type="ECO:0000313" key="4">
    <source>
        <dbReference type="EMBL" id="KAK1684744.1"/>
    </source>
</evidence>
<dbReference type="InterPro" id="IPR006868">
    <property type="entry name" value="DUF630"/>
</dbReference>